<accession>A0ABP1A7Y1</accession>
<dbReference type="PANTHER" id="PTHR37067:SF3">
    <property type="entry name" value="PX DOMAIN-CONTAINING PROTEIN"/>
    <property type="match status" value="1"/>
</dbReference>
<dbReference type="PANTHER" id="PTHR37067">
    <property type="entry name" value="PX DOMAIN-CONTAINING PROTEIN"/>
    <property type="match status" value="1"/>
</dbReference>
<dbReference type="EMBL" id="OZ023702">
    <property type="protein sequence ID" value="CAK9858569.1"/>
    <property type="molecule type" value="Genomic_DNA"/>
</dbReference>
<dbReference type="InterPro" id="IPR012337">
    <property type="entry name" value="RNaseH-like_sf"/>
</dbReference>
<evidence type="ECO:0000313" key="1">
    <source>
        <dbReference type="EMBL" id="CAK9858569.1"/>
    </source>
</evidence>
<evidence type="ECO:0008006" key="3">
    <source>
        <dbReference type="Google" id="ProtNLM"/>
    </source>
</evidence>
<proteinExistence type="predicted"/>
<keyword evidence="2" id="KW-1185">Reference proteome</keyword>
<dbReference type="SUPFAM" id="SSF53098">
    <property type="entry name" value="Ribonuclease H-like"/>
    <property type="match status" value="1"/>
</dbReference>
<evidence type="ECO:0000313" key="2">
    <source>
        <dbReference type="Proteomes" id="UP001497522"/>
    </source>
</evidence>
<gene>
    <name evidence="1" type="ORF">CSSPJE1EN2_LOCUS1564</name>
</gene>
<organism evidence="1 2">
    <name type="scientific">Sphagnum jensenii</name>
    <dbReference type="NCBI Taxonomy" id="128206"/>
    <lineage>
        <taxon>Eukaryota</taxon>
        <taxon>Viridiplantae</taxon>
        <taxon>Streptophyta</taxon>
        <taxon>Embryophyta</taxon>
        <taxon>Bryophyta</taxon>
        <taxon>Sphagnophytina</taxon>
        <taxon>Sphagnopsida</taxon>
        <taxon>Sphagnales</taxon>
        <taxon>Sphagnaceae</taxon>
        <taxon>Sphagnum</taxon>
    </lineage>
</organism>
<protein>
    <recommendedName>
        <fullName evidence="3">Transposase</fullName>
    </recommendedName>
</protein>
<reference evidence="1 2" key="1">
    <citation type="submission" date="2024-03" db="EMBL/GenBank/DDBJ databases">
        <authorList>
            <consortium name="ELIXIR-Norway"/>
            <consortium name="Elixir Norway"/>
        </authorList>
    </citation>
    <scope>NUCLEOTIDE SEQUENCE [LARGE SCALE GENOMIC DNA]</scope>
</reference>
<dbReference type="Proteomes" id="UP001497522">
    <property type="component" value="Chromosome 1"/>
</dbReference>
<name>A0ABP1A7Y1_9BRYO</name>
<sequence>MHNECPLTRVWCGAHQLDFVMEHIMDTIVKERFFTVMTGFITHLTRHLNLIADMKTTCPCVVNCWLSTEKVIKWFKIHWPQLLAHVESKQQPSTPPCLWWVSLLTMHHFTSKTAITFRTIQGLMTLLDQLQAALVGLVASLMEDVGVVGPFIAETIANLDASSHVINGRYVVPLSSIREFVSGLVSWVDSIVDEADEGQRSELFKDITSIYVTAYNRISELSAYSNENNNLLADPSSFPPVLPHELVKLSATKFTRKMRRYNYRLEQRYSNEHIDITIDEHKQLLHAYRIEQVLKQSIDALSNQSAFKDGWSLLGRRFPNLMELCGVIATLFPRTSTVESDFSILRWEKDAFRKSLSDFGLEGML</sequence>